<dbReference type="Gene3D" id="3.40.50.1820">
    <property type="entry name" value="alpha/beta hydrolase"/>
    <property type="match status" value="1"/>
</dbReference>
<keyword evidence="4" id="KW-1185">Reference proteome</keyword>
<dbReference type="PANTHER" id="PTHR48081:SF8">
    <property type="entry name" value="ALPHA_BETA HYDROLASE FOLD-3 DOMAIN-CONTAINING PROTEIN-RELATED"/>
    <property type="match status" value="1"/>
</dbReference>
<keyword evidence="1 3" id="KW-0378">Hydrolase</keyword>
<dbReference type="GO" id="GO:0016787">
    <property type="term" value="F:hydrolase activity"/>
    <property type="evidence" value="ECO:0007669"/>
    <property type="project" value="UniProtKB-KW"/>
</dbReference>
<gene>
    <name evidence="3" type="ORF">QTG54_004663</name>
</gene>
<dbReference type="Pfam" id="PF07859">
    <property type="entry name" value="Abhydrolase_3"/>
    <property type="match status" value="1"/>
</dbReference>
<comment type="caution">
    <text evidence="3">The sequence shown here is derived from an EMBL/GenBank/DDBJ whole genome shotgun (WGS) entry which is preliminary data.</text>
</comment>
<evidence type="ECO:0000313" key="4">
    <source>
        <dbReference type="Proteomes" id="UP001224775"/>
    </source>
</evidence>
<dbReference type="InterPro" id="IPR013094">
    <property type="entry name" value="AB_hydrolase_3"/>
</dbReference>
<feature type="domain" description="Alpha/beta hydrolase fold-3" evidence="2">
    <location>
        <begin position="128"/>
        <end position="356"/>
    </location>
</feature>
<dbReference type="PANTHER" id="PTHR48081">
    <property type="entry name" value="AB HYDROLASE SUPERFAMILY PROTEIN C4A8.06C"/>
    <property type="match status" value="1"/>
</dbReference>
<evidence type="ECO:0000259" key="2">
    <source>
        <dbReference type="Pfam" id="PF07859"/>
    </source>
</evidence>
<proteinExistence type="predicted"/>
<reference evidence="3" key="1">
    <citation type="submission" date="2023-06" db="EMBL/GenBank/DDBJ databases">
        <title>Survivors Of The Sea: Transcriptome response of Skeletonema marinoi to long-term dormancy.</title>
        <authorList>
            <person name="Pinder M.I.M."/>
            <person name="Kourtchenko O."/>
            <person name="Robertson E.K."/>
            <person name="Larsson T."/>
            <person name="Maumus F."/>
            <person name="Osuna-Cruz C.M."/>
            <person name="Vancaester E."/>
            <person name="Stenow R."/>
            <person name="Vandepoele K."/>
            <person name="Ploug H."/>
            <person name="Bruchert V."/>
            <person name="Godhe A."/>
            <person name="Topel M."/>
        </authorList>
    </citation>
    <scope>NUCLEOTIDE SEQUENCE</scope>
    <source>
        <strain evidence="3">R05AC</strain>
    </source>
</reference>
<dbReference type="InterPro" id="IPR050300">
    <property type="entry name" value="GDXG_lipolytic_enzyme"/>
</dbReference>
<evidence type="ECO:0000313" key="3">
    <source>
        <dbReference type="EMBL" id="KAK1744130.1"/>
    </source>
</evidence>
<dbReference type="Proteomes" id="UP001224775">
    <property type="component" value="Unassembled WGS sequence"/>
</dbReference>
<evidence type="ECO:0000256" key="1">
    <source>
        <dbReference type="ARBA" id="ARBA00022801"/>
    </source>
</evidence>
<accession>A0AAD8YES6</accession>
<sequence length="389" mass="43371">MKMMSSTSNSRQGRIWTHRPFQVTPASTATTTNPSISHCPLPTKTPTPPLENRIHSVYQSAGPVALEQLCQSKQEFYKTQFSSRVATEEVDRIRKRKLSSSSSSREVDVTVYLPKVKPHNTKLNGICLHVHGGGWIWGDSQYQVAHRCLEMTESMNVAVVSVEYSLASTICNDNGQIFDPVNEVVTALDWIENIGADELNTKSVYVASGESSGAQLLLLAMLKRRDRTDGMPSLTSTWKCLNLVYGFYDLSGTPAMRADGNDSSPICGNELLCMADLYCEKILQEGNHDEQYKKKIDRQHPSISPMYANLSNLPPALISVGTADPLLDDSLFLANRYSICGNDVETVLYEGGEHGIGHFGLQEDDEMGRRAREYTLQFMNRYLEEHDTC</sequence>
<name>A0AAD8YES6_9STRA</name>
<protein>
    <submittedName>
        <fullName evidence="3">Alpha/beta hydrolase family protein</fullName>
    </submittedName>
</protein>
<dbReference type="InterPro" id="IPR029058">
    <property type="entry name" value="AB_hydrolase_fold"/>
</dbReference>
<dbReference type="EMBL" id="JATAAI010000007">
    <property type="protein sequence ID" value="KAK1744130.1"/>
    <property type="molecule type" value="Genomic_DNA"/>
</dbReference>
<dbReference type="SUPFAM" id="SSF53474">
    <property type="entry name" value="alpha/beta-Hydrolases"/>
    <property type="match status" value="1"/>
</dbReference>
<organism evidence="3 4">
    <name type="scientific">Skeletonema marinoi</name>
    <dbReference type="NCBI Taxonomy" id="267567"/>
    <lineage>
        <taxon>Eukaryota</taxon>
        <taxon>Sar</taxon>
        <taxon>Stramenopiles</taxon>
        <taxon>Ochrophyta</taxon>
        <taxon>Bacillariophyta</taxon>
        <taxon>Coscinodiscophyceae</taxon>
        <taxon>Thalassiosirophycidae</taxon>
        <taxon>Thalassiosirales</taxon>
        <taxon>Skeletonemataceae</taxon>
        <taxon>Skeletonema</taxon>
        <taxon>Skeletonema marinoi-dohrnii complex</taxon>
    </lineage>
</organism>
<dbReference type="AlphaFoldDB" id="A0AAD8YES6"/>